<dbReference type="InterPro" id="IPR043128">
    <property type="entry name" value="Rev_trsase/Diguanyl_cyclase"/>
</dbReference>
<dbReference type="SUPFAM" id="SSF52172">
    <property type="entry name" value="CheY-like"/>
    <property type="match status" value="1"/>
</dbReference>
<evidence type="ECO:0000256" key="2">
    <source>
        <dbReference type="ARBA" id="ARBA00034247"/>
    </source>
</evidence>
<evidence type="ECO:0000259" key="4">
    <source>
        <dbReference type="PROSITE" id="PS50110"/>
    </source>
</evidence>
<comment type="catalytic activity">
    <reaction evidence="2">
        <text>2 GTP = 3',3'-c-di-GMP + 2 diphosphate</text>
        <dbReference type="Rhea" id="RHEA:24898"/>
        <dbReference type="ChEBI" id="CHEBI:33019"/>
        <dbReference type="ChEBI" id="CHEBI:37565"/>
        <dbReference type="ChEBI" id="CHEBI:58805"/>
        <dbReference type="EC" id="2.7.7.65"/>
    </reaction>
</comment>
<evidence type="ECO:0000313" key="7">
    <source>
        <dbReference type="Proteomes" id="UP000248259"/>
    </source>
</evidence>
<dbReference type="SMART" id="SM00448">
    <property type="entry name" value="REC"/>
    <property type="match status" value="1"/>
</dbReference>
<dbReference type="Pfam" id="PF00072">
    <property type="entry name" value="Response_reg"/>
    <property type="match status" value="1"/>
</dbReference>
<dbReference type="InterPro" id="IPR011006">
    <property type="entry name" value="CheY-like_superfamily"/>
</dbReference>
<accession>A0A323UVN4</accession>
<evidence type="ECO:0000256" key="3">
    <source>
        <dbReference type="PROSITE-ProRule" id="PRU00169"/>
    </source>
</evidence>
<dbReference type="CDD" id="cd01949">
    <property type="entry name" value="GGDEF"/>
    <property type="match status" value="1"/>
</dbReference>
<dbReference type="RefSeq" id="WP_110524661.1">
    <property type="nucleotide sequence ID" value="NZ_QKOE01000007.1"/>
</dbReference>
<dbReference type="FunFam" id="3.30.70.270:FF:000001">
    <property type="entry name" value="Diguanylate cyclase domain protein"/>
    <property type="match status" value="1"/>
</dbReference>
<proteinExistence type="predicted"/>
<dbReference type="Gene3D" id="3.40.50.2300">
    <property type="match status" value="1"/>
</dbReference>
<name>A0A323UVN4_9RHOO</name>
<gene>
    <name evidence="6" type="ORF">DNK49_11480</name>
</gene>
<feature type="domain" description="GGDEF" evidence="5">
    <location>
        <begin position="176"/>
        <end position="315"/>
    </location>
</feature>
<evidence type="ECO:0000313" key="6">
    <source>
        <dbReference type="EMBL" id="PZA16291.1"/>
    </source>
</evidence>
<protein>
    <recommendedName>
        <fullName evidence="1">diguanylate cyclase</fullName>
        <ecNumber evidence="1">2.7.7.65</ecNumber>
    </recommendedName>
</protein>
<feature type="modified residue" description="4-aspartylphosphate" evidence="3">
    <location>
        <position position="51"/>
    </location>
</feature>
<dbReference type="SMART" id="SM00267">
    <property type="entry name" value="GGDEF"/>
    <property type="match status" value="1"/>
</dbReference>
<evidence type="ECO:0000259" key="5">
    <source>
        <dbReference type="PROSITE" id="PS50887"/>
    </source>
</evidence>
<dbReference type="InterPro" id="IPR050469">
    <property type="entry name" value="Diguanylate_Cyclase"/>
</dbReference>
<dbReference type="Proteomes" id="UP000248259">
    <property type="component" value="Unassembled WGS sequence"/>
</dbReference>
<dbReference type="OrthoDB" id="9813903at2"/>
<dbReference type="PROSITE" id="PS50887">
    <property type="entry name" value="GGDEF"/>
    <property type="match status" value="1"/>
</dbReference>
<dbReference type="AlphaFoldDB" id="A0A323UVN4"/>
<keyword evidence="7" id="KW-1185">Reference proteome</keyword>
<dbReference type="GO" id="GO:0000160">
    <property type="term" value="P:phosphorelay signal transduction system"/>
    <property type="evidence" value="ECO:0007669"/>
    <property type="project" value="InterPro"/>
</dbReference>
<dbReference type="PANTHER" id="PTHR45138:SF9">
    <property type="entry name" value="DIGUANYLATE CYCLASE DGCM-RELATED"/>
    <property type="match status" value="1"/>
</dbReference>
<dbReference type="SUPFAM" id="SSF55073">
    <property type="entry name" value="Nucleotide cyclase"/>
    <property type="match status" value="1"/>
</dbReference>
<dbReference type="InterPro" id="IPR000160">
    <property type="entry name" value="GGDEF_dom"/>
</dbReference>
<dbReference type="EMBL" id="QKOE01000007">
    <property type="protein sequence ID" value="PZA16291.1"/>
    <property type="molecule type" value="Genomic_DNA"/>
</dbReference>
<dbReference type="EC" id="2.7.7.65" evidence="1"/>
<dbReference type="Pfam" id="PF00990">
    <property type="entry name" value="GGDEF"/>
    <property type="match status" value="1"/>
</dbReference>
<dbReference type="GO" id="GO:0043709">
    <property type="term" value="P:cell adhesion involved in single-species biofilm formation"/>
    <property type="evidence" value="ECO:0007669"/>
    <property type="project" value="TreeGrafter"/>
</dbReference>
<dbReference type="InterPro" id="IPR029787">
    <property type="entry name" value="Nucleotide_cyclase"/>
</dbReference>
<dbReference type="NCBIfam" id="TIGR00254">
    <property type="entry name" value="GGDEF"/>
    <property type="match status" value="1"/>
</dbReference>
<dbReference type="CDD" id="cd17574">
    <property type="entry name" value="REC_OmpR"/>
    <property type="match status" value="1"/>
</dbReference>
<dbReference type="InterPro" id="IPR001789">
    <property type="entry name" value="Sig_transdc_resp-reg_receiver"/>
</dbReference>
<dbReference type="GO" id="GO:1902201">
    <property type="term" value="P:negative regulation of bacterial-type flagellum-dependent cell motility"/>
    <property type="evidence" value="ECO:0007669"/>
    <property type="project" value="TreeGrafter"/>
</dbReference>
<feature type="domain" description="Response regulatory" evidence="4">
    <location>
        <begin position="2"/>
        <end position="119"/>
    </location>
</feature>
<dbReference type="GO" id="GO:0052621">
    <property type="term" value="F:diguanylate cyclase activity"/>
    <property type="evidence" value="ECO:0007669"/>
    <property type="project" value="UniProtKB-EC"/>
</dbReference>
<dbReference type="PANTHER" id="PTHR45138">
    <property type="entry name" value="REGULATORY COMPONENTS OF SENSORY TRANSDUCTION SYSTEM"/>
    <property type="match status" value="1"/>
</dbReference>
<comment type="caution">
    <text evidence="6">The sequence shown here is derived from an EMBL/GenBank/DDBJ whole genome shotgun (WGS) entry which is preliminary data.</text>
</comment>
<dbReference type="PROSITE" id="PS50110">
    <property type="entry name" value="RESPONSE_REGULATORY"/>
    <property type="match status" value="1"/>
</dbReference>
<evidence type="ECO:0000256" key="1">
    <source>
        <dbReference type="ARBA" id="ARBA00012528"/>
    </source>
</evidence>
<dbReference type="Gene3D" id="3.30.70.270">
    <property type="match status" value="1"/>
</dbReference>
<reference evidence="6 7" key="1">
    <citation type="submission" date="2018-06" db="EMBL/GenBank/DDBJ databases">
        <title>Azoarcus communis strain SWub3 genome.</title>
        <authorList>
            <person name="Zorraquino Salvo V."/>
            <person name="Toubiana D."/>
            <person name="Blumwald E."/>
        </authorList>
    </citation>
    <scope>NUCLEOTIDE SEQUENCE [LARGE SCALE GENOMIC DNA]</scope>
    <source>
        <strain evidence="6 7">SWub3</strain>
    </source>
</reference>
<organism evidence="6 7">
    <name type="scientific">Parazoarcus communis SWub3 = DSM 12120</name>
    <dbReference type="NCBI Taxonomy" id="1121029"/>
    <lineage>
        <taxon>Bacteria</taxon>
        <taxon>Pseudomonadati</taxon>
        <taxon>Pseudomonadota</taxon>
        <taxon>Betaproteobacteria</taxon>
        <taxon>Rhodocyclales</taxon>
        <taxon>Zoogloeaceae</taxon>
        <taxon>Parazoarcus</taxon>
    </lineage>
</organism>
<sequence length="322" mass="35488">MKVLVIEDTVTSATLVCHQLTKMGLLTVHARDGESGVEMFKRDRPDLVLLDIIMPGMDGFEVAHRIRQLEQDGDWTPIIFLTARASENDLQRAIEVGGDDYLVKPVSEVVLKAKVNAMRRIAQMRSSLLVLTRKLDDANRELTRLSSVDGLTGIANRRRFDETLHREWRRASRTGKPLSLLVIDVDHFKLFNDNYGHQVGDECLKAVARTLEQMLRRPPDLVARYGGEEFAAILPETELDGALAVAEAMRAGIEGLGITHRFSSTAGVVTVSIGAATMTPDRGDEHGFVSLLKASDEALYRAKKNGRNKLAASLSGMTAQIG</sequence>
<keyword evidence="3" id="KW-0597">Phosphoprotein</keyword>
<dbReference type="GO" id="GO:0005886">
    <property type="term" value="C:plasma membrane"/>
    <property type="evidence" value="ECO:0007669"/>
    <property type="project" value="TreeGrafter"/>
</dbReference>